<dbReference type="InterPro" id="IPR052718">
    <property type="entry name" value="NmrA-type_oxidoreductase"/>
</dbReference>
<dbReference type="OrthoDB" id="7771794at2"/>
<evidence type="ECO:0000313" key="3">
    <source>
        <dbReference type="Proteomes" id="UP000007374"/>
    </source>
</evidence>
<comment type="caution">
    <text evidence="2">The sequence shown here is derived from an EMBL/GenBank/DDBJ whole genome shotgun (WGS) entry which is preliminary data.</text>
</comment>
<dbReference type="CDD" id="cd05269">
    <property type="entry name" value="TMR_SDR_a"/>
    <property type="match status" value="1"/>
</dbReference>
<dbReference type="InterPro" id="IPR036291">
    <property type="entry name" value="NAD(P)-bd_dom_sf"/>
</dbReference>
<reference evidence="2 3" key="1">
    <citation type="journal article" date="2012" name="J. Bacteriol.">
        <title>Genome Sequence of Nitratireductor indicus Type Strain C115.</title>
        <authorList>
            <person name="Lai Q."/>
            <person name="Li G."/>
            <person name="Yu Z."/>
            <person name="Shao Z."/>
        </authorList>
    </citation>
    <scope>NUCLEOTIDE SEQUENCE [LARGE SCALE GENOMIC DNA]</scope>
    <source>
        <strain evidence="2 3">C115</strain>
    </source>
</reference>
<dbReference type="PANTHER" id="PTHR47129">
    <property type="entry name" value="QUINONE OXIDOREDUCTASE 2"/>
    <property type="match status" value="1"/>
</dbReference>
<gene>
    <name evidence="2" type="ORF">NA8A_04913</name>
</gene>
<sequence length="297" mass="30924">MSETILVTGASGQLGRLVLNHLLETQKVTPARLVAGSREPTKLSDLAGRGIATRAVDFDKPSELGAAFAGIDTLLVVSTDALGEPGKRLAQHKAAVAAAQKAGVRRIAYTSMPNPEPGNPVLFAGDHYGTEQAIKESGLAYTIFRNGWYQENLLMGLPHAIASGKWFTSAGSGRLAHVAREDIARAIAAALASKPQGNATYTLTGSQAFDTDEIAALASAVTGKPVEVVHLSDEALLEGLKASGLPAPVAALLVSFDANTRAGTISDVTNDVKKLAGIEPRPLRAFLEDNKEALLAG</sequence>
<dbReference type="SUPFAM" id="SSF51735">
    <property type="entry name" value="NAD(P)-binding Rossmann-fold domains"/>
    <property type="match status" value="1"/>
</dbReference>
<dbReference type="Gene3D" id="3.40.50.720">
    <property type="entry name" value="NAD(P)-binding Rossmann-like Domain"/>
    <property type="match status" value="1"/>
</dbReference>
<accession>K2NZI6</accession>
<evidence type="ECO:0000313" key="2">
    <source>
        <dbReference type="EMBL" id="EKF43344.1"/>
    </source>
</evidence>
<dbReference type="PATRIC" id="fig|1231190.3.peg.1027"/>
<name>K2NZI6_9HYPH</name>
<proteinExistence type="predicted"/>
<dbReference type="eggNOG" id="COG0702">
    <property type="taxonomic scope" value="Bacteria"/>
</dbReference>
<dbReference type="InterPro" id="IPR016040">
    <property type="entry name" value="NAD(P)-bd_dom"/>
</dbReference>
<dbReference type="Gene3D" id="3.90.25.10">
    <property type="entry name" value="UDP-galactose 4-epimerase, domain 1"/>
    <property type="match status" value="1"/>
</dbReference>
<dbReference type="PANTHER" id="PTHR47129:SF1">
    <property type="entry name" value="NMRA-LIKE DOMAIN-CONTAINING PROTEIN"/>
    <property type="match status" value="1"/>
</dbReference>
<keyword evidence="3" id="KW-1185">Reference proteome</keyword>
<feature type="domain" description="NAD(P)-binding" evidence="1">
    <location>
        <begin position="9"/>
        <end position="193"/>
    </location>
</feature>
<protein>
    <submittedName>
        <fullName evidence="2">NmrA family protein</fullName>
    </submittedName>
</protein>
<dbReference type="Proteomes" id="UP000007374">
    <property type="component" value="Unassembled WGS sequence"/>
</dbReference>
<dbReference type="EMBL" id="AMSI01000003">
    <property type="protein sequence ID" value="EKF43344.1"/>
    <property type="molecule type" value="Genomic_DNA"/>
</dbReference>
<dbReference type="RefSeq" id="WP_009449534.1">
    <property type="nucleotide sequence ID" value="NZ_AMSI01000003.1"/>
</dbReference>
<evidence type="ECO:0000259" key="1">
    <source>
        <dbReference type="Pfam" id="PF13460"/>
    </source>
</evidence>
<dbReference type="STRING" id="721133.SAMN05216176_101322"/>
<dbReference type="Pfam" id="PF13460">
    <property type="entry name" value="NAD_binding_10"/>
    <property type="match status" value="1"/>
</dbReference>
<dbReference type="AlphaFoldDB" id="K2NZI6"/>
<organism evidence="2 3">
    <name type="scientific">Nitratireductor indicus C115</name>
    <dbReference type="NCBI Taxonomy" id="1231190"/>
    <lineage>
        <taxon>Bacteria</taxon>
        <taxon>Pseudomonadati</taxon>
        <taxon>Pseudomonadota</taxon>
        <taxon>Alphaproteobacteria</taxon>
        <taxon>Hyphomicrobiales</taxon>
        <taxon>Phyllobacteriaceae</taxon>
        <taxon>Nitratireductor</taxon>
    </lineage>
</organism>